<evidence type="ECO:0000256" key="2">
    <source>
        <dbReference type="ARBA" id="ARBA00022448"/>
    </source>
</evidence>
<feature type="transmembrane region" description="Helical" evidence="7">
    <location>
        <begin position="132"/>
        <end position="156"/>
    </location>
</feature>
<evidence type="ECO:0000313" key="9">
    <source>
        <dbReference type="Proteomes" id="UP000799423"/>
    </source>
</evidence>
<dbReference type="Gene3D" id="1.20.1740.10">
    <property type="entry name" value="Amino acid/polyamine transporter I"/>
    <property type="match status" value="1"/>
</dbReference>
<feature type="region of interest" description="Disordered" evidence="6">
    <location>
        <begin position="1"/>
        <end position="36"/>
    </location>
</feature>
<gene>
    <name evidence="8" type="ORF">T440DRAFT_226788</name>
</gene>
<evidence type="ECO:0000256" key="5">
    <source>
        <dbReference type="ARBA" id="ARBA00023136"/>
    </source>
</evidence>
<dbReference type="GO" id="GO:0016020">
    <property type="term" value="C:membrane"/>
    <property type="evidence" value="ECO:0007669"/>
    <property type="project" value="UniProtKB-SubCell"/>
</dbReference>
<feature type="transmembrane region" description="Helical" evidence="7">
    <location>
        <begin position="208"/>
        <end position="226"/>
    </location>
</feature>
<dbReference type="PANTHER" id="PTHR45649:SF2">
    <property type="entry name" value="ACID PERMEASE, PUTATIVE-RELATED"/>
    <property type="match status" value="1"/>
</dbReference>
<dbReference type="PANTHER" id="PTHR45649">
    <property type="entry name" value="AMINO-ACID PERMEASE BAT1"/>
    <property type="match status" value="1"/>
</dbReference>
<dbReference type="GO" id="GO:0022857">
    <property type="term" value="F:transmembrane transporter activity"/>
    <property type="evidence" value="ECO:0007669"/>
    <property type="project" value="InterPro"/>
</dbReference>
<dbReference type="EMBL" id="MU006334">
    <property type="protein sequence ID" value="KAF2846508.1"/>
    <property type="molecule type" value="Genomic_DNA"/>
</dbReference>
<dbReference type="InterPro" id="IPR002293">
    <property type="entry name" value="AA/rel_permease1"/>
</dbReference>
<feature type="transmembrane region" description="Helical" evidence="7">
    <location>
        <begin position="457"/>
        <end position="479"/>
    </location>
</feature>
<feature type="transmembrane region" description="Helical" evidence="7">
    <location>
        <begin position="285"/>
        <end position="304"/>
    </location>
</feature>
<feature type="transmembrane region" description="Helical" evidence="7">
    <location>
        <begin position="387"/>
        <end position="405"/>
    </location>
</feature>
<feature type="transmembrane region" description="Helical" evidence="7">
    <location>
        <begin position="176"/>
        <end position="196"/>
    </location>
</feature>
<name>A0A6A7AWL6_9PLEO</name>
<feature type="transmembrane region" description="Helical" evidence="7">
    <location>
        <begin position="335"/>
        <end position="357"/>
    </location>
</feature>
<evidence type="ECO:0000313" key="8">
    <source>
        <dbReference type="EMBL" id="KAF2846508.1"/>
    </source>
</evidence>
<feature type="transmembrane region" description="Helical" evidence="7">
    <location>
        <begin position="491"/>
        <end position="508"/>
    </location>
</feature>
<keyword evidence="5 7" id="KW-0472">Membrane</keyword>
<keyword evidence="3 7" id="KW-0812">Transmembrane</keyword>
<evidence type="ECO:0000256" key="3">
    <source>
        <dbReference type="ARBA" id="ARBA00022692"/>
    </source>
</evidence>
<feature type="transmembrane region" description="Helical" evidence="7">
    <location>
        <begin position="246"/>
        <end position="264"/>
    </location>
</feature>
<dbReference type="AlphaFoldDB" id="A0A6A7AWL6"/>
<evidence type="ECO:0000256" key="6">
    <source>
        <dbReference type="SAM" id="MobiDB-lite"/>
    </source>
</evidence>
<accession>A0A6A7AWL6</accession>
<keyword evidence="2" id="KW-0813">Transport</keyword>
<organism evidence="8 9">
    <name type="scientific">Plenodomus tracheiphilus IPT5</name>
    <dbReference type="NCBI Taxonomy" id="1408161"/>
    <lineage>
        <taxon>Eukaryota</taxon>
        <taxon>Fungi</taxon>
        <taxon>Dikarya</taxon>
        <taxon>Ascomycota</taxon>
        <taxon>Pezizomycotina</taxon>
        <taxon>Dothideomycetes</taxon>
        <taxon>Pleosporomycetidae</taxon>
        <taxon>Pleosporales</taxon>
        <taxon>Pleosporineae</taxon>
        <taxon>Leptosphaeriaceae</taxon>
        <taxon>Plenodomus</taxon>
    </lineage>
</organism>
<dbReference type="Proteomes" id="UP000799423">
    <property type="component" value="Unassembled WGS sequence"/>
</dbReference>
<evidence type="ECO:0000256" key="4">
    <source>
        <dbReference type="ARBA" id="ARBA00022989"/>
    </source>
</evidence>
<evidence type="ECO:0000256" key="7">
    <source>
        <dbReference type="SAM" id="Phobius"/>
    </source>
</evidence>
<feature type="transmembrane region" description="Helical" evidence="7">
    <location>
        <begin position="50"/>
        <end position="67"/>
    </location>
</feature>
<proteinExistence type="predicted"/>
<reference evidence="8" key="1">
    <citation type="submission" date="2020-01" db="EMBL/GenBank/DDBJ databases">
        <authorList>
            <consortium name="DOE Joint Genome Institute"/>
            <person name="Haridas S."/>
            <person name="Albert R."/>
            <person name="Binder M."/>
            <person name="Bloem J."/>
            <person name="Labutti K."/>
            <person name="Salamov A."/>
            <person name="Andreopoulos B."/>
            <person name="Baker S.E."/>
            <person name="Barry K."/>
            <person name="Bills G."/>
            <person name="Bluhm B.H."/>
            <person name="Cannon C."/>
            <person name="Castanera R."/>
            <person name="Culley D.E."/>
            <person name="Daum C."/>
            <person name="Ezra D."/>
            <person name="Gonzalez J.B."/>
            <person name="Henrissat B."/>
            <person name="Kuo A."/>
            <person name="Liang C."/>
            <person name="Lipzen A."/>
            <person name="Lutzoni F."/>
            <person name="Magnuson J."/>
            <person name="Mondo S."/>
            <person name="Nolan M."/>
            <person name="Ohm R."/>
            <person name="Pangilinan J."/>
            <person name="Park H.-J."/>
            <person name="Ramirez L."/>
            <person name="Alfaro M."/>
            <person name="Sun H."/>
            <person name="Tritt A."/>
            <person name="Yoshinaga Y."/>
            <person name="Zwiers L.-H."/>
            <person name="Turgeon B.G."/>
            <person name="Goodwin S.B."/>
            <person name="Spatafora J.W."/>
            <person name="Crous P.W."/>
            <person name="Grigoriev I.V."/>
        </authorList>
    </citation>
    <scope>NUCLEOTIDE SEQUENCE</scope>
    <source>
        <strain evidence="8">IPT5</strain>
    </source>
</reference>
<evidence type="ECO:0000256" key="1">
    <source>
        <dbReference type="ARBA" id="ARBA00004141"/>
    </source>
</evidence>
<feature type="transmembrane region" description="Helical" evidence="7">
    <location>
        <begin position="87"/>
        <end position="111"/>
    </location>
</feature>
<feature type="compositionally biased region" description="Basic and acidic residues" evidence="6">
    <location>
        <begin position="26"/>
        <end position="36"/>
    </location>
</feature>
<sequence>MEDMKINAETVNRPVDDQFQQDEDVSEKRGTSGDQKDMYRMGKEQELRRNFRFVSIFGYSMVLMATWETMSTTLIIPLTNGGTGGALVMFLATVGGMGFVIVSMAEMASMAPTSGGQYHWVSEFAPRKHQRFLSYLVGWLCVLGWQTGIASSGFLAGGQIQGLLILNNSSYVPERWQGTLFVIAVSTFAIIFNTLLARKLPLVEGVVLVLHLFGFFAFFITLWVLAPRSPASEVFGGFQDNAGWGSVGLSVLVGQLASVFSLLGSDAATHMSEELQDAAHTLPRAMCWTAIINSTLGFLMLVTWCFCLGDVESAITTPTGQPHIQILYNVTGSKAATSVLTSITIIMAIFGCVNNVATSSRQLFAFARDHGVPFGRFLSHVRPGWDIPVNSVIVSFGIAIGLSLINIGSTVAFNSIISLGVCALLSSYIVSIGCMCLKRWRGEPLLPSKFALGKAGIWINGISVVYLCFAFVFTFFPTFPQPTADLMNWNILIYGTVVIFSLVYYRLYGRKVYVGPVEYLNKDL</sequence>
<protein>
    <submittedName>
        <fullName evidence="8">Amino acid transporter</fullName>
    </submittedName>
</protein>
<feature type="transmembrane region" description="Helical" evidence="7">
    <location>
        <begin position="411"/>
        <end position="437"/>
    </location>
</feature>
<dbReference type="OrthoDB" id="3257095at2759"/>
<dbReference type="Pfam" id="PF13520">
    <property type="entry name" value="AA_permease_2"/>
    <property type="match status" value="1"/>
</dbReference>
<keyword evidence="4 7" id="KW-1133">Transmembrane helix</keyword>
<comment type="subcellular location">
    <subcellularLocation>
        <location evidence="1">Membrane</location>
        <topology evidence="1">Multi-pass membrane protein</topology>
    </subcellularLocation>
</comment>
<dbReference type="PIRSF" id="PIRSF006060">
    <property type="entry name" value="AA_transporter"/>
    <property type="match status" value="1"/>
</dbReference>
<keyword evidence="9" id="KW-1185">Reference proteome</keyword>